<keyword evidence="11" id="KW-1185">Reference proteome</keyword>
<dbReference type="Proteomes" id="UP000426424">
    <property type="component" value="Chromosome"/>
</dbReference>
<dbReference type="GO" id="GO:0005829">
    <property type="term" value="C:cytosol"/>
    <property type="evidence" value="ECO:0007669"/>
    <property type="project" value="TreeGrafter"/>
</dbReference>
<dbReference type="SMART" id="SM00448">
    <property type="entry name" value="REC"/>
    <property type="match status" value="1"/>
</dbReference>
<reference evidence="10 11" key="1">
    <citation type="submission" date="2019-12" db="EMBL/GenBank/DDBJ databases">
        <title>The complete genome of the thermophilic, anoxygenic phototrophic gammaproteobacterium Thermochromatium tepidum.</title>
        <authorList>
            <person name="Sattley W.M."/>
            <person name="Swingley W.D."/>
            <person name="Burchell B.M."/>
            <person name="Gurbani S.A."/>
            <person name="Kujawa C.M."/>
            <person name="Nuccio D.A."/>
            <person name="Schladweiler J."/>
            <person name="Shaffer K.N."/>
            <person name="Stokes L.M."/>
            <person name="Touchman J.W."/>
            <person name="Blankenship R.E."/>
            <person name="Madigan M.T."/>
        </authorList>
    </citation>
    <scope>NUCLEOTIDE SEQUENCE [LARGE SCALE GENOMIC DNA]</scope>
    <source>
        <strain evidence="10 11">ATCC 43061</strain>
    </source>
</reference>
<evidence type="ECO:0000256" key="7">
    <source>
        <dbReference type="PROSITE-ProRule" id="PRU01091"/>
    </source>
</evidence>
<keyword evidence="4 7" id="KW-0238">DNA-binding</keyword>
<dbReference type="SUPFAM" id="SSF52172">
    <property type="entry name" value="CheY-like"/>
    <property type="match status" value="1"/>
</dbReference>
<dbReference type="PROSITE" id="PS50110">
    <property type="entry name" value="RESPONSE_REGULATORY"/>
    <property type="match status" value="1"/>
</dbReference>
<dbReference type="AlphaFoldDB" id="A0A6I6ED95"/>
<keyword evidence="1 6" id="KW-0597">Phosphoprotein</keyword>
<dbReference type="FunFam" id="3.40.50.2300:FF:000001">
    <property type="entry name" value="DNA-binding response regulator PhoB"/>
    <property type="match status" value="1"/>
</dbReference>
<dbReference type="InterPro" id="IPR039420">
    <property type="entry name" value="WalR-like"/>
</dbReference>
<dbReference type="Pfam" id="PF00072">
    <property type="entry name" value="Response_reg"/>
    <property type="match status" value="1"/>
</dbReference>
<evidence type="ECO:0000256" key="5">
    <source>
        <dbReference type="ARBA" id="ARBA00023163"/>
    </source>
</evidence>
<evidence type="ECO:0000256" key="2">
    <source>
        <dbReference type="ARBA" id="ARBA00023012"/>
    </source>
</evidence>
<dbReference type="GO" id="GO:0000156">
    <property type="term" value="F:phosphorelay response regulator activity"/>
    <property type="evidence" value="ECO:0007669"/>
    <property type="project" value="TreeGrafter"/>
</dbReference>
<evidence type="ECO:0000256" key="3">
    <source>
        <dbReference type="ARBA" id="ARBA00023015"/>
    </source>
</evidence>
<feature type="modified residue" description="4-aspartylphosphate" evidence="6">
    <location>
        <position position="71"/>
    </location>
</feature>
<keyword evidence="3" id="KW-0805">Transcription regulation</keyword>
<dbReference type="InterPro" id="IPR001867">
    <property type="entry name" value="OmpR/PhoB-type_DNA-bd"/>
</dbReference>
<gene>
    <name evidence="10" type="ORF">E6P07_10255</name>
</gene>
<dbReference type="OrthoDB" id="9802426at2"/>
<protein>
    <submittedName>
        <fullName evidence="10">Response regulator</fullName>
    </submittedName>
</protein>
<evidence type="ECO:0000313" key="10">
    <source>
        <dbReference type="EMBL" id="QGU33326.1"/>
    </source>
</evidence>
<dbReference type="Gene3D" id="6.10.250.690">
    <property type="match status" value="1"/>
</dbReference>
<dbReference type="GO" id="GO:0032993">
    <property type="term" value="C:protein-DNA complex"/>
    <property type="evidence" value="ECO:0007669"/>
    <property type="project" value="TreeGrafter"/>
</dbReference>
<dbReference type="InterPro" id="IPR011006">
    <property type="entry name" value="CheY-like_superfamily"/>
</dbReference>
<dbReference type="Gene3D" id="1.10.10.10">
    <property type="entry name" value="Winged helix-like DNA-binding domain superfamily/Winged helix DNA-binding domain"/>
    <property type="match status" value="1"/>
</dbReference>
<dbReference type="RefSeq" id="WP_153975520.1">
    <property type="nucleotide sequence ID" value="NZ_CP039268.1"/>
</dbReference>
<name>A0A6I6ED95_THETI</name>
<feature type="DNA-binding region" description="OmpR/PhoB-type" evidence="7">
    <location>
        <begin position="146"/>
        <end position="245"/>
    </location>
</feature>
<accession>A0A6I6ED95</accession>
<dbReference type="InterPro" id="IPR001789">
    <property type="entry name" value="Sig_transdc_resp-reg_receiver"/>
</dbReference>
<sequence length="249" mass="27904">MSVPCVAGTEPSKRVEPERRAQILVVDDDPDLRALLADYLARQGLEVAVAEDGRAMDAWLARTPADLIILDLMLPGEDGLTLTRRLRSQSDIPIIMLSARGEAVDRIVGLEVGADDYLSKPFDPRELLARIRAVMRRHSSAGPKCDEVICFGPYRLYPGLRELRRGDAVVALTRSEMDLLQVLATNAERVLDRDLLLDLLKGYERSPFDRSIDVQIARLRAKIEPEIKSPRYIRTVWGRGYMFTPAGIP</sequence>
<evidence type="ECO:0000313" key="11">
    <source>
        <dbReference type="Proteomes" id="UP000426424"/>
    </source>
</evidence>
<dbReference type="PROSITE" id="PS51755">
    <property type="entry name" value="OMPR_PHOB"/>
    <property type="match status" value="1"/>
</dbReference>
<proteinExistence type="predicted"/>
<keyword evidence="5" id="KW-0804">Transcription</keyword>
<keyword evidence="2" id="KW-0902">Two-component regulatory system</keyword>
<dbReference type="SUPFAM" id="SSF46894">
    <property type="entry name" value="C-terminal effector domain of the bipartite response regulators"/>
    <property type="match status" value="1"/>
</dbReference>
<evidence type="ECO:0000259" key="8">
    <source>
        <dbReference type="PROSITE" id="PS50110"/>
    </source>
</evidence>
<dbReference type="Pfam" id="PF00486">
    <property type="entry name" value="Trans_reg_C"/>
    <property type="match status" value="1"/>
</dbReference>
<dbReference type="CDD" id="cd00383">
    <property type="entry name" value="trans_reg_C"/>
    <property type="match status" value="1"/>
</dbReference>
<feature type="domain" description="Response regulatory" evidence="8">
    <location>
        <begin position="22"/>
        <end position="135"/>
    </location>
</feature>
<evidence type="ECO:0000259" key="9">
    <source>
        <dbReference type="PROSITE" id="PS51755"/>
    </source>
</evidence>
<evidence type="ECO:0000256" key="4">
    <source>
        <dbReference type="ARBA" id="ARBA00023125"/>
    </source>
</evidence>
<dbReference type="KEGG" id="ttp:E6P07_10255"/>
<dbReference type="PANTHER" id="PTHR48111:SF4">
    <property type="entry name" value="DNA-BINDING DUAL TRANSCRIPTIONAL REGULATOR OMPR"/>
    <property type="match status" value="1"/>
</dbReference>
<dbReference type="InterPro" id="IPR036388">
    <property type="entry name" value="WH-like_DNA-bd_sf"/>
</dbReference>
<dbReference type="InterPro" id="IPR016032">
    <property type="entry name" value="Sig_transdc_resp-reg_C-effctor"/>
</dbReference>
<evidence type="ECO:0000256" key="6">
    <source>
        <dbReference type="PROSITE-ProRule" id="PRU00169"/>
    </source>
</evidence>
<feature type="domain" description="OmpR/PhoB-type" evidence="9">
    <location>
        <begin position="146"/>
        <end position="245"/>
    </location>
</feature>
<dbReference type="EMBL" id="CP039268">
    <property type="protein sequence ID" value="QGU33326.1"/>
    <property type="molecule type" value="Genomic_DNA"/>
</dbReference>
<dbReference type="Gene3D" id="3.40.50.2300">
    <property type="match status" value="1"/>
</dbReference>
<dbReference type="SMART" id="SM00862">
    <property type="entry name" value="Trans_reg_C"/>
    <property type="match status" value="1"/>
</dbReference>
<dbReference type="GO" id="GO:0000976">
    <property type="term" value="F:transcription cis-regulatory region binding"/>
    <property type="evidence" value="ECO:0007669"/>
    <property type="project" value="TreeGrafter"/>
</dbReference>
<dbReference type="GO" id="GO:0006355">
    <property type="term" value="P:regulation of DNA-templated transcription"/>
    <property type="evidence" value="ECO:0007669"/>
    <property type="project" value="InterPro"/>
</dbReference>
<evidence type="ECO:0000256" key="1">
    <source>
        <dbReference type="ARBA" id="ARBA00022553"/>
    </source>
</evidence>
<dbReference type="PANTHER" id="PTHR48111">
    <property type="entry name" value="REGULATOR OF RPOS"/>
    <property type="match status" value="1"/>
</dbReference>
<organism evidence="10 11">
    <name type="scientific">Thermochromatium tepidum ATCC 43061</name>
    <dbReference type="NCBI Taxonomy" id="316276"/>
    <lineage>
        <taxon>Bacteria</taxon>
        <taxon>Pseudomonadati</taxon>
        <taxon>Pseudomonadota</taxon>
        <taxon>Gammaproteobacteria</taxon>
        <taxon>Chromatiales</taxon>
        <taxon>Chromatiaceae</taxon>
        <taxon>Thermochromatium</taxon>
    </lineage>
</organism>